<reference evidence="1 2" key="1">
    <citation type="journal article" date="2019" name="Int. J. Syst. Evol. Microbiol.">
        <title>The Global Catalogue of Microorganisms (GCM) 10K type strain sequencing project: providing services to taxonomists for standard genome sequencing and annotation.</title>
        <authorList>
            <consortium name="The Broad Institute Genomics Platform"/>
            <consortium name="The Broad Institute Genome Sequencing Center for Infectious Disease"/>
            <person name="Wu L."/>
            <person name="Ma J."/>
        </authorList>
    </citation>
    <scope>NUCLEOTIDE SEQUENCE [LARGE SCALE GENOMIC DNA]</scope>
    <source>
        <strain evidence="1 2">CGMCC 1.12121</strain>
    </source>
</reference>
<dbReference type="EMBL" id="JBHUDK010000028">
    <property type="protein sequence ID" value="MFD1601011.1"/>
    <property type="molecule type" value="Genomic_DNA"/>
</dbReference>
<evidence type="ECO:0008006" key="3">
    <source>
        <dbReference type="Google" id="ProtNLM"/>
    </source>
</evidence>
<dbReference type="AlphaFoldDB" id="A0ABD6CT93"/>
<name>A0ABD6CT93_9EURY</name>
<proteinExistence type="predicted"/>
<gene>
    <name evidence="1" type="ORF">ACFSBX_18925</name>
</gene>
<keyword evidence="2" id="KW-1185">Reference proteome</keyword>
<comment type="caution">
    <text evidence="1">The sequence shown here is derived from an EMBL/GenBank/DDBJ whole genome shotgun (WGS) entry which is preliminary data.</text>
</comment>
<accession>A0ABD6CT93</accession>
<protein>
    <recommendedName>
        <fullName evidence="3">Small CPxCG-related zinc finger protein</fullName>
    </recommendedName>
</protein>
<organism evidence="1 2">
    <name type="scientific">Halobellus rarus</name>
    <dbReference type="NCBI Taxonomy" id="1126237"/>
    <lineage>
        <taxon>Archaea</taxon>
        <taxon>Methanobacteriati</taxon>
        <taxon>Methanobacteriota</taxon>
        <taxon>Stenosarchaea group</taxon>
        <taxon>Halobacteria</taxon>
        <taxon>Halobacteriales</taxon>
        <taxon>Haloferacaceae</taxon>
        <taxon>Halobellus</taxon>
    </lineage>
</organism>
<evidence type="ECO:0000313" key="2">
    <source>
        <dbReference type="Proteomes" id="UP001597085"/>
    </source>
</evidence>
<dbReference type="RefSeq" id="WP_390278760.1">
    <property type="nucleotide sequence ID" value="NZ_JBHUDK010000028.1"/>
</dbReference>
<dbReference type="Proteomes" id="UP001597085">
    <property type="component" value="Unassembled WGS sequence"/>
</dbReference>
<sequence length="100" mass="11470">MSESEPDTCARCGESLGEHPEYFPFPDRLGQYLRENRDFDYFPHGPAAVVCFDCYATLDHLAESFADIPMSRDDEKIAEVESKMYAEIDALDTDCFVDYH</sequence>
<evidence type="ECO:0000313" key="1">
    <source>
        <dbReference type="EMBL" id="MFD1601011.1"/>
    </source>
</evidence>